<comment type="caution">
    <text evidence="2">The sequence shown here is derived from an EMBL/GenBank/DDBJ whole genome shotgun (WGS) entry which is preliminary data.</text>
</comment>
<dbReference type="Pfam" id="PF14441">
    <property type="entry name" value="OTT_1508_deam"/>
    <property type="match status" value="1"/>
</dbReference>
<protein>
    <submittedName>
        <fullName evidence="2">Uncharacterized protein</fullName>
    </submittedName>
</protein>
<organism evidence="2 3">
    <name type="scientific">Emergomyces africanus</name>
    <dbReference type="NCBI Taxonomy" id="1955775"/>
    <lineage>
        <taxon>Eukaryota</taxon>
        <taxon>Fungi</taxon>
        <taxon>Dikarya</taxon>
        <taxon>Ascomycota</taxon>
        <taxon>Pezizomycotina</taxon>
        <taxon>Eurotiomycetes</taxon>
        <taxon>Eurotiomycetidae</taxon>
        <taxon>Onygenales</taxon>
        <taxon>Ajellomycetaceae</taxon>
        <taxon>Emergomyces</taxon>
    </lineage>
</organism>
<feature type="chain" id="PRO_5008598475" evidence="1">
    <location>
        <begin position="25"/>
        <end position="483"/>
    </location>
</feature>
<accession>A0A1B7P9P8</accession>
<evidence type="ECO:0000313" key="2">
    <source>
        <dbReference type="EMBL" id="OAX85577.1"/>
    </source>
</evidence>
<dbReference type="InterPro" id="IPR027796">
    <property type="entry name" value="OTT_1508_deam-like"/>
</dbReference>
<dbReference type="OrthoDB" id="4851849at2759"/>
<feature type="signal peptide" evidence="1">
    <location>
        <begin position="1"/>
        <end position="24"/>
    </location>
</feature>
<dbReference type="Proteomes" id="UP000091918">
    <property type="component" value="Unassembled WGS sequence"/>
</dbReference>
<keyword evidence="3" id="KW-1185">Reference proteome</keyword>
<keyword evidence="1" id="KW-0732">Signal</keyword>
<dbReference type="AlphaFoldDB" id="A0A1B7P9P8"/>
<sequence>MRPKVLHRFYGQILLLETLGLVRGDRQKAELISDEPGIHDTKLRRHFCNALAYICAFDTGSDCVTALALDAQPDITNVLIAANRGVPDDVITFLRDILSILHRIAQEAHDTDTSMIQEDIVQKVVKQSRPRISHYHEVAIDMCKSCLPLIKSARDKLAGPSAHPKIAELDRLKTFLDQYFKPSRSLGSEQECLDLVKHCHSIRSSGMIRSLNSFAAHGQTCQSKFQRLQEILKKLGKHITCSRRLVDAATQLSDEFVLGFNIQRIKASPLSSVSLPPKKQSVESIVSRITSVPAEKDMIKRQLEKRLGKSLAEISLDIKQKYEITQTQTHAELLLLSYIEQNGCQFRDPDDRYIGCSKPACYLCHLFIRYHPSNYSLPDTSNKLYVKWRTPDICSNGEDTSIIPYGDEEMILDKMIQQIKADFKNDVMRAKLRFMHADSSADVTSTVGGPGIGADTGAIDSQPWSTIAGIQSLSLTNAAHAQG</sequence>
<gene>
    <name evidence="2" type="ORF">ACJ72_00038</name>
</gene>
<reference evidence="2 3" key="1">
    <citation type="submission" date="2015-07" db="EMBL/GenBank/DDBJ databases">
        <title>Emmonsia species relationships and genome sequence.</title>
        <authorList>
            <person name="Cuomo C.A."/>
            <person name="Schwartz I.S."/>
            <person name="Kenyon C."/>
            <person name="de Hoog G.S."/>
            <person name="Govender N.P."/>
            <person name="Botha A."/>
            <person name="Moreno L."/>
            <person name="de Vries M."/>
            <person name="Munoz J.F."/>
            <person name="Stielow J.B."/>
        </authorList>
    </citation>
    <scope>NUCLEOTIDE SEQUENCE [LARGE SCALE GENOMIC DNA]</scope>
    <source>
        <strain evidence="2 3">CBS 136260</strain>
    </source>
</reference>
<evidence type="ECO:0000313" key="3">
    <source>
        <dbReference type="Proteomes" id="UP000091918"/>
    </source>
</evidence>
<dbReference type="EMBL" id="LGUA01000002">
    <property type="protein sequence ID" value="OAX85577.1"/>
    <property type="molecule type" value="Genomic_DNA"/>
</dbReference>
<evidence type="ECO:0000256" key="1">
    <source>
        <dbReference type="SAM" id="SignalP"/>
    </source>
</evidence>
<name>A0A1B7P9P8_9EURO</name>
<proteinExistence type="predicted"/>
<dbReference type="PANTHER" id="PTHR42037:SF1">
    <property type="match status" value="1"/>
</dbReference>
<dbReference type="PANTHER" id="PTHR42037">
    <property type="match status" value="1"/>
</dbReference>